<gene>
    <name evidence="9" type="ORF">LNKW23_24730</name>
</gene>
<keyword evidence="4 7" id="KW-1133">Transmembrane helix</keyword>
<feature type="transmembrane region" description="Helical" evidence="7">
    <location>
        <begin position="420"/>
        <end position="443"/>
    </location>
</feature>
<name>A0ABQ6LR01_9RHOB</name>
<evidence type="ECO:0000256" key="4">
    <source>
        <dbReference type="ARBA" id="ARBA00022989"/>
    </source>
</evidence>
<keyword evidence="2" id="KW-1003">Cell membrane</keyword>
<evidence type="ECO:0000313" key="9">
    <source>
        <dbReference type="EMBL" id="GMG83260.1"/>
    </source>
</evidence>
<dbReference type="PANTHER" id="PTHR32309">
    <property type="entry name" value="TYROSINE-PROTEIN KINASE"/>
    <property type="match status" value="1"/>
</dbReference>
<feature type="coiled-coil region" evidence="6">
    <location>
        <begin position="310"/>
        <end position="382"/>
    </location>
</feature>
<organism evidence="9 10">
    <name type="scientific">Paralimibaculum aggregatum</name>
    <dbReference type="NCBI Taxonomy" id="3036245"/>
    <lineage>
        <taxon>Bacteria</taxon>
        <taxon>Pseudomonadati</taxon>
        <taxon>Pseudomonadota</taxon>
        <taxon>Alphaproteobacteria</taxon>
        <taxon>Rhodobacterales</taxon>
        <taxon>Paracoccaceae</taxon>
        <taxon>Paralimibaculum</taxon>
    </lineage>
</organism>
<evidence type="ECO:0000256" key="1">
    <source>
        <dbReference type="ARBA" id="ARBA00004651"/>
    </source>
</evidence>
<keyword evidence="6" id="KW-0175">Coiled coil</keyword>
<dbReference type="Pfam" id="PF02706">
    <property type="entry name" value="Wzz"/>
    <property type="match status" value="1"/>
</dbReference>
<evidence type="ECO:0000313" key="10">
    <source>
        <dbReference type="Proteomes" id="UP001239909"/>
    </source>
</evidence>
<evidence type="ECO:0000259" key="8">
    <source>
        <dbReference type="Pfam" id="PF02706"/>
    </source>
</evidence>
<keyword evidence="5 7" id="KW-0472">Membrane</keyword>
<evidence type="ECO:0000256" key="6">
    <source>
        <dbReference type="SAM" id="Coils"/>
    </source>
</evidence>
<accession>A0ABQ6LR01</accession>
<feature type="domain" description="Polysaccharide chain length determinant N-terminal" evidence="8">
    <location>
        <begin position="4"/>
        <end position="65"/>
    </location>
</feature>
<dbReference type="Proteomes" id="UP001239909">
    <property type="component" value="Unassembled WGS sequence"/>
</dbReference>
<dbReference type="RefSeq" id="WP_285672054.1">
    <property type="nucleotide sequence ID" value="NZ_BSYI01000017.1"/>
</dbReference>
<evidence type="ECO:0000256" key="2">
    <source>
        <dbReference type="ARBA" id="ARBA00022475"/>
    </source>
</evidence>
<dbReference type="PANTHER" id="PTHR32309:SF13">
    <property type="entry name" value="FERRIC ENTEROBACTIN TRANSPORT PROTEIN FEPE"/>
    <property type="match status" value="1"/>
</dbReference>
<dbReference type="InterPro" id="IPR050445">
    <property type="entry name" value="Bact_polysacc_biosynth/exp"/>
</dbReference>
<reference evidence="9 10" key="1">
    <citation type="submission" date="2023-04" db="EMBL/GenBank/DDBJ databases">
        <title>Marinoamorphus aggregata gen. nov., sp. Nov., isolate from tissue of brittle star Ophioplocus japonicus.</title>
        <authorList>
            <person name="Kawano K."/>
            <person name="Sawayama S."/>
            <person name="Nakagawa S."/>
        </authorList>
    </citation>
    <scope>NUCLEOTIDE SEQUENCE [LARGE SCALE GENOMIC DNA]</scope>
    <source>
        <strain evidence="9 10">NKW23</strain>
    </source>
</reference>
<feature type="coiled-coil region" evidence="6">
    <location>
        <begin position="164"/>
        <end position="198"/>
    </location>
</feature>
<dbReference type="EMBL" id="BSYI01000017">
    <property type="protein sequence ID" value="GMG83260.1"/>
    <property type="molecule type" value="Genomic_DNA"/>
</dbReference>
<sequence length="532" mass="60659">MEASIKLKDILRMIRRRAVMIVSIVVVFSGLAFLLAYFIPPTYVATAKILIESQQIPGALARSTVTATATERLELIQQRLMTRSNLLGLIDRLNLYEERADLSKSAKVDLMRQSTTLRRIEVSGQRGVVAAFTISYRDSDPKRAARITNEFVTTVLEQNIRARSARASQTHDFFKEEVAQIEEELVRVEAELADFRAANQLALPDSLEFRRRELSSIRERRFDRKAKMLKLVEQRQVIQTALSTGRYADATGETMSPQERDLQTLRHELVRAQSLYADSHPKVRTMKNRIAQMEANLREVDPTAVLESATDRANRIKSGLERQLRALETEIQLLEEEAARDEARERALETSIERTPEVAMALNALQRREDDLKIRFHEAVRKQSFAATGEKLEVNRQAERFEVIEQAQVPDRPTSPNRPAIAIGGFAGSLGFALGLAILLGLLNPSIRTVGDMERKLEMRPLMTVPYITTESERRRTRREVYLLGVLLLVIVPVSLYAVDQYYLPLELLIEDFVDRTNLRGIFARISELFNR</sequence>
<comment type="caution">
    <text evidence="9">The sequence shown here is derived from an EMBL/GenBank/DDBJ whole genome shotgun (WGS) entry which is preliminary data.</text>
</comment>
<protein>
    <recommendedName>
        <fullName evidence="8">Polysaccharide chain length determinant N-terminal domain-containing protein</fullName>
    </recommendedName>
</protein>
<evidence type="ECO:0000256" key="3">
    <source>
        <dbReference type="ARBA" id="ARBA00022692"/>
    </source>
</evidence>
<feature type="transmembrane region" description="Helical" evidence="7">
    <location>
        <begin position="20"/>
        <end position="39"/>
    </location>
</feature>
<keyword evidence="10" id="KW-1185">Reference proteome</keyword>
<evidence type="ECO:0000256" key="5">
    <source>
        <dbReference type="ARBA" id="ARBA00023136"/>
    </source>
</evidence>
<proteinExistence type="predicted"/>
<evidence type="ECO:0000256" key="7">
    <source>
        <dbReference type="SAM" id="Phobius"/>
    </source>
</evidence>
<keyword evidence="3 7" id="KW-0812">Transmembrane</keyword>
<comment type="subcellular location">
    <subcellularLocation>
        <location evidence="1">Cell membrane</location>
        <topology evidence="1">Multi-pass membrane protein</topology>
    </subcellularLocation>
</comment>
<dbReference type="InterPro" id="IPR003856">
    <property type="entry name" value="LPS_length_determ_N"/>
</dbReference>
<feature type="transmembrane region" description="Helical" evidence="7">
    <location>
        <begin position="481"/>
        <end position="499"/>
    </location>
</feature>